<feature type="domain" description="Glycosyltransferase 61 catalytic" evidence="9">
    <location>
        <begin position="610"/>
        <end position="696"/>
    </location>
</feature>
<dbReference type="PANTHER" id="PTHR20961:SF38">
    <property type="entry name" value="PROTEIN O-LINKED-MANNOSE BETA-1,4-N-ACETYLGLUCOSAMINYLTRANSFERASE 2"/>
    <property type="match status" value="1"/>
</dbReference>
<sequence>MKLVQVMQHSFTHLCTPPRSGTVTVCGTKWNEGKEEHSPPVPVAALSNCAMTSLALVALILLQCHQGSLECQASPGTFPPLGPGCGECQGGQWGWGSCTDKIENLDAHDGVCVRDACVLLEATHTQHLNTVKDEAEQEATLATHTQHLNTAEDNTQGHTTPQRTLEANTQHPKTATDNTKHHKTPKTTQDTHTHITKHTRITGHPKQHRKHTHTTTEHPKHTQTTPQHHHHHHHTHTKHTPSKKTIPTNKAQLIPSAPSIHPPPWHPHPLGATRCLTPPCNATLRTFTTVRYTKNLHLCSGKDSALEGVDSVEALQNRLHLSTALGHNGFLFHVTAVPRDAVQGEVWSLDHHTLVMARFKPDNLFHVLHDDVMPVYFTVLRLCAVLGSPCPPITLLAVDEHTESPYSALYSALGHQLLLARDLQNIVWLRLSQATVGLSHHSVWYQYGFRRPQGPVETRLSGAELREFAVFVISRLGVGINTTTDAVKDVGVAAENLWGVGVDTVKDIPKNSLETRENDIENLENYLVSQGNTLENVGNSLDICGNALQSTKNTPGSANKPKNTLENILEPAENTLENTLGLSNAPEHTPGLANLPEPTPTNTPASQPSPSTRQSPPLAVLLTRRTTRKILNEKQLVETIQRELNKTYGEGVVRIMSLEEDGLDEAIRAVSQARVLVGMHGAGLGLGMFMSSGTLLIEMWPFGVDPASARVYRAMCGLTGFGVTYRAWVNEDVGNTRTHPHYPPHFGGVRHLPQEERKRVVSSLRGDKLVNVTCCMDVDWLYRIYQDTVLPRTPPPGRVHKLTCSLQTHNEGTKLELSWQTPWIVRSLGCGDLVYEVVMAEHSEARARTVFVRRERMVLVFNKRLGFVDVWVTSFCDGVEGLAVFVSWQV</sequence>
<keyword evidence="4" id="KW-0812">Transmembrane</keyword>
<evidence type="ECO:0000256" key="5">
    <source>
        <dbReference type="ARBA" id="ARBA00022989"/>
    </source>
</evidence>
<comment type="caution">
    <text evidence="10">The sequence shown here is derived from an EMBL/GenBank/DDBJ whole genome shotgun (WGS) entry which is preliminary data.</text>
</comment>
<comment type="subcellular location">
    <subcellularLocation>
        <location evidence="1">Membrane</location>
        <topology evidence="1">Single-pass membrane protein</topology>
    </subcellularLocation>
</comment>
<dbReference type="GO" id="GO:0016020">
    <property type="term" value="C:membrane"/>
    <property type="evidence" value="ECO:0007669"/>
    <property type="project" value="UniProtKB-SubCell"/>
</dbReference>
<feature type="compositionally biased region" description="Low complexity" evidence="8">
    <location>
        <begin position="603"/>
        <end position="617"/>
    </location>
</feature>
<accession>A0AAW0SVF0</accession>
<feature type="region of interest" description="Disordered" evidence="8">
    <location>
        <begin position="151"/>
        <end position="246"/>
    </location>
</feature>
<feature type="compositionally biased region" description="Basic residues" evidence="8">
    <location>
        <begin position="194"/>
        <end position="213"/>
    </location>
</feature>
<evidence type="ECO:0000256" key="4">
    <source>
        <dbReference type="ARBA" id="ARBA00022692"/>
    </source>
</evidence>
<organism evidence="10 11">
    <name type="scientific">Scylla paramamosain</name>
    <name type="common">Mud crab</name>
    <dbReference type="NCBI Taxonomy" id="85552"/>
    <lineage>
        <taxon>Eukaryota</taxon>
        <taxon>Metazoa</taxon>
        <taxon>Ecdysozoa</taxon>
        <taxon>Arthropoda</taxon>
        <taxon>Crustacea</taxon>
        <taxon>Multicrustacea</taxon>
        <taxon>Malacostraca</taxon>
        <taxon>Eumalacostraca</taxon>
        <taxon>Eucarida</taxon>
        <taxon>Decapoda</taxon>
        <taxon>Pleocyemata</taxon>
        <taxon>Brachyura</taxon>
        <taxon>Eubrachyura</taxon>
        <taxon>Portunoidea</taxon>
        <taxon>Portunidae</taxon>
        <taxon>Portuninae</taxon>
        <taxon>Scylla</taxon>
    </lineage>
</organism>
<name>A0AAW0SVF0_SCYPA</name>
<dbReference type="InterPro" id="IPR007657">
    <property type="entry name" value="Glycosyltransferase_61"/>
</dbReference>
<dbReference type="GO" id="GO:0035269">
    <property type="term" value="P:protein O-linked glycosylation via mannose"/>
    <property type="evidence" value="ECO:0007669"/>
    <property type="project" value="TreeGrafter"/>
</dbReference>
<feature type="compositionally biased region" description="Basic residues" evidence="8">
    <location>
        <begin position="227"/>
        <end position="242"/>
    </location>
</feature>
<dbReference type="Proteomes" id="UP001487740">
    <property type="component" value="Unassembled WGS sequence"/>
</dbReference>
<feature type="compositionally biased region" description="Polar residues" evidence="8">
    <location>
        <begin position="151"/>
        <end position="177"/>
    </location>
</feature>
<feature type="region of interest" description="Disordered" evidence="8">
    <location>
        <begin position="580"/>
        <end position="617"/>
    </location>
</feature>
<dbReference type="Pfam" id="PF04577">
    <property type="entry name" value="Glyco_transf_61"/>
    <property type="match status" value="1"/>
</dbReference>
<evidence type="ECO:0000256" key="2">
    <source>
        <dbReference type="ARBA" id="ARBA00022676"/>
    </source>
</evidence>
<keyword evidence="11" id="KW-1185">Reference proteome</keyword>
<keyword evidence="3" id="KW-0808">Transferase</keyword>
<evidence type="ECO:0000259" key="9">
    <source>
        <dbReference type="Pfam" id="PF04577"/>
    </source>
</evidence>
<keyword evidence="2" id="KW-0328">Glycosyltransferase</keyword>
<dbReference type="EMBL" id="JARAKH010000043">
    <property type="protein sequence ID" value="KAK8379061.1"/>
    <property type="molecule type" value="Genomic_DNA"/>
</dbReference>
<reference evidence="10 11" key="1">
    <citation type="submission" date="2023-03" db="EMBL/GenBank/DDBJ databases">
        <title>High-quality genome of Scylla paramamosain provides insights in environmental adaptation.</title>
        <authorList>
            <person name="Zhang L."/>
        </authorList>
    </citation>
    <scope>NUCLEOTIDE SEQUENCE [LARGE SCALE GENOMIC DNA]</scope>
    <source>
        <strain evidence="10">LZ_2023a</strain>
        <tissue evidence="10">Muscle</tissue>
    </source>
</reference>
<dbReference type="AlphaFoldDB" id="A0AAW0SVF0"/>
<keyword evidence="5" id="KW-1133">Transmembrane helix</keyword>
<evidence type="ECO:0000256" key="1">
    <source>
        <dbReference type="ARBA" id="ARBA00004167"/>
    </source>
</evidence>
<dbReference type="PANTHER" id="PTHR20961">
    <property type="entry name" value="GLYCOSYLTRANSFERASE"/>
    <property type="match status" value="1"/>
</dbReference>
<evidence type="ECO:0000256" key="6">
    <source>
        <dbReference type="ARBA" id="ARBA00023136"/>
    </source>
</evidence>
<evidence type="ECO:0000256" key="3">
    <source>
        <dbReference type="ARBA" id="ARBA00022679"/>
    </source>
</evidence>
<dbReference type="InterPro" id="IPR049625">
    <property type="entry name" value="Glyco_transf_61_cat"/>
</dbReference>
<evidence type="ECO:0000313" key="11">
    <source>
        <dbReference type="Proteomes" id="UP001487740"/>
    </source>
</evidence>
<dbReference type="GO" id="GO:0005783">
    <property type="term" value="C:endoplasmic reticulum"/>
    <property type="evidence" value="ECO:0007669"/>
    <property type="project" value="TreeGrafter"/>
</dbReference>
<evidence type="ECO:0000256" key="7">
    <source>
        <dbReference type="ARBA" id="ARBA00023180"/>
    </source>
</evidence>
<keyword evidence="7" id="KW-0325">Glycoprotein</keyword>
<proteinExistence type="predicted"/>
<dbReference type="GO" id="GO:0097363">
    <property type="term" value="F:protein O-acetylglucosaminyltransferase activity"/>
    <property type="evidence" value="ECO:0007669"/>
    <property type="project" value="TreeGrafter"/>
</dbReference>
<keyword evidence="6" id="KW-0472">Membrane</keyword>
<evidence type="ECO:0000256" key="8">
    <source>
        <dbReference type="SAM" id="MobiDB-lite"/>
    </source>
</evidence>
<evidence type="ECO:0000313" key="10">
    <source>
        <dbReference type="EMBL" id="KAK8379061.1"/>
    </source>
</evidence>
<gene>
    <name evidence="10" type="ORF">O3P69_019105</name>
</gene>
<protein>
    <recommendedName>
        <fullName evidence="9">Glycosyltransferase 61 catalytic domain-containing protein</fullName>
    </recommendedName>
</protein>